<proteinExistence type="predicted"/>
<dbReference type="OrthoDB" id="10644405at2759"/>
<keyword evidence="2" id="KW-0812">Transmembrane</keyword>
<keyword evidence="2" id="KW-0472">Membrane</keyword>
<keyword evidence="2" id="KW-1133">Transmembrane helix</keyword>
<sequence>MTPSDLKMIDLESKKLDHRREKKSKSMDRHQNSLNESKCNETLRPSVSFADEIIKSLDIKNILSDNNSFENKFRGKQDSYREPYFNYKNCSLDDSLNEVCAEHGKKLDQKCEMQIYKTDKPFFLRPCMSFRMEDKSDYDTSKICIKRQKNKSKVDNGEKNASTIESNSRENKNQASFDHSITKRTDLSRRRLSRIPIRQGSSLERRPDILIRQIKKPKKYNFDFNAKKYDEIFEKMRQNDKENRLDYLVNLSSKNKNNSKLRKEFKLFAGFVTILSLLLATNLIFSKRNLIILNIIYPSFVPNFTMAIEKTYKFITIIFFKHILIKKRIIEYINLSDIKFHSLISNFEKSTLKKFYLNKKDNLFLQNIDSCYPFLYIFKGKHLTIISVSDSESDSEKGNNLVLKKENSNHLTKSHMKNKITSLNLY</sequence>
<dbReference type="EMBL" id="REGN01010259">
    <property type="protein sequence ID" value="RMZ99353.1"/>
    <property type="molecule type" value="Genomic_DNA"/>
</dbReference>
<feature type="transmembrane region" description="Helical" evidence="2">
    <location>
        <begin position="265"/>
        <end position="285"/>
    </location>
</feature>
<protein>
    <submittedName>
        <fullName evidence="3">Uncharacterized protein</fullName>
    </submittedName>
</protein>
<evidence type="ECO:0000313" key="4">
    <source>
        <dbReference type="Proteomes" id="UP000276133"/>
    </source>
</evidence>
<feature type="region of interest" description="Disordered" evidence="1">
    <location>
        <begin position="149"/>
        <end position="181"/>
    </location>
</feature>
<organism evidence="3 4">
    <name type="scientific">Brachionus plicatilis</name>
    <name type="common">Marine rotifer</name>
    <name type="synonym">Brachionus muelleri</name>
    <dbReference type="NCBI Taxonomy" id="10195"/>
    <lineage>
        <taxon>Eukaryota</taxon>
        <taxon>Metazoa</taxon>
        <taxon>Spiralia</taxon>
        <taxon>Gnathifera</taxon>
        <taxon>Rotifera</taxon>
        <taxon>Eurotatoria</taxon>
        <taxon>Monogononta</taxon>
        <taxon>Pseudotrocha</taxon>
        <taxon>Ploima</taxon>
        <taxon>Brachionidae</taxon>
        <taxon>Brachionus</taxon>
    </lineage>
</organism>
<name>A0A3M7PK30_BRAPC</name>
<feature type="region of interest" description="Disordered" evidence="1">
    <location>
        <begin position="1"/>
        <end position="38"/>
    </location>
</feature>
<reference evidence="3 4" key="1">
    <citation type="journal article" date="2018" name="Sci. Rep.">
        <title>Genomic signatures of local adaptation to the degree of environmental predictability in rotifers.</title>
        <authorList>
            <person name="Franch-Gras L."/>
            <person name="Hahn C."/>
            <person name="Garcia-Roger E.M."/>
            <person name="Carmona M.J."/>
            <person name="Serra M."/>
            <person name="Gomez A."/>
        </authorList>
    </citation>
    <scope>NUCLEOTIDE SEQUENCE [LARGE SCALE GENOMIC DNA]</scope>
    <source>
        <strain evidence="3">HYR1</strain>
    </source>
</reference>
<dbReference type="AlphaFoldDB" id="A0A3M7PK30"/>
<evidence type="ECO:0000313" key="3">
    <source>
        <dbReference type="EMBL" id="RMZ99353.1"/>
    </source>
</evidence>
<feature type="compositionally biased region" description="Basic and acidic residues" evidence="1">
    <location>
        <begin position="7"/>
        <end position="31"/>
    </location>
</feature>
<evidence type="ECO:0000256" key="2">
    <source>
        <dbReference type="SAM" id="Phobius"/>
    </source>
</evidence>
<gene>
    <name evidence="3" type="ORF">BpHYR1_006661</name>
</gene>
<keyword evidence="4" id="KW-1185">Reference proteome</keyword>
<dbReference type="Proteomes" id="UP000276133">
    <property type="component" value="Unassembled WGS sequence"/>
</dbReference>
<accession>A0A3M7PK30</accession>
<evidence type="ECO:0000256" key="1">
    <source>
        <dbReference type="SAM" id="MobiDB-lite"/>
    </source>
</evidence>
<comment type="caution">
    <text evidence="3">The sequence shown here is derived from an EMBL/GenBank/DDBJ whole genome shotgun (WGS) entry which is preliminary data.</text>
</comment>